<dbReference type="OrthoDB" id="191686at2759"/>
<dbReference type="SUPFAM" id="SSF47473">
    <property type="entry name" value="EF-hand"/>
    <property type="match status" value="1"/>
</dbReference>
<keyword evidence="2" id="KW-1185">Reference proteome</keyword>
<proteinExistence type="predicted"/>
<evidence type="ECO:0000313" key="1">
    <source>
        <dbReference type="EMBL" id="KAF2886971.1"/>
    </source>
</evidence>
<dbReference type="Gene3D" id="1.10.238.10">
    <property type="entry name" value="EF-hand"/>
    <property type="match status" value="1"/>
</dbReference>
<evidence type="ECO:0000313" key="2">
    <source>
        <dbReference type="Proteomes" id="UP000801492"/>
    </source>
</evidence>
<dbReference type="EMBL" id="VTPC01085780">
    <property type="protein sequence ID" value="KAF2886971.1"/>
    <property type="molecule type" value="Genomic_DNA"/>
</dbReference>
<dbReference type="InterPro" id="IPR011992">
    <property type="entry name" value="EF-hand-dom_pair"/>
</dbReference>
<dbReference type="AlphaFoldDB" id="A0A8K0CJS2"/>
<feature type="non-terminal residue" evidence="1">
    <location>
        <position position="124"/>
    </location>
</feature>
<sequence length="124" mass="15059">MSYSIHMDETLDVMEETRFKKKHASLIKKLTKELHFNYAEIESLFLIYYKFQKLGKVKQPGMTKDQFRELLHNTMDITDYEMTDYITTILDRTPNRYFSMELWVRALSLFLRGTMQEKIDYCFK</sequence>
<gene>
    <name evidence="1" type="ORF">ILUMI_19202</name>
</gene>
<accession>A0A8K0CJS2</accession>
<reference evidence="1" key="1">
    <citation type="submission" date="2019-08" db="EMBL/GenBank/DDBJ databases">
        <title>The genome of the North American firefly Photinus pyralis.</title>
        <authorList>
            <consortium name="Photinus pyralis genome working group"/>
            <person name="Fallon T.R."/>
            <person name="Sander Lower S.E."/>
            <person name="Weng J.-K."/>
        </authorList>
    </citation>
    <scope>NUCLEOTIDE SEQUENCE</scope>
    <source>
        <strain evidence="1">TRF0915ILg1</strain>
        <tissue evidence="1">Whole body</tissue>
    </source>
</reference>
<dbReference type="Proteomes" id="UP000801492">
    <property type="component" value="Unassembled WGS sequence"/>
</dbReference>
<organism evidence="1 2">
    <name type="scientific">Ignelater luminosus</name>
    <name type="common">Cucubano</name>
    <name type="synonym">Pyrophorus luminosus</name>
    <dbReference type="NCBI Taxonomy" id="2038154"/>
    <lineage>
        <taxon>Eukaryota</taxon>
        <taxon>Metazoa</taxon>
        <taxon>Ecdysozoa</taxon>
        <taxon>Arthropoda</taxon>
        <taxon>Hexapoda</taxon>
        <taxon>Insecta</taxon>
        <taxon>Pterygota</taxon>
        <taxon>Neoptera</taxon>
        <taxon>Endopterygota</taxon>
        <taxon>Coleoptera</taxon>
        <taxon>Polyphaga</taxon>
        <taxon>Elateriformia</taxon>
        <taxon>Elateroidea</taxon>
        <taxon>Elateridae</taxon>
        <taxon>Agrypninae</taxon>
        <taxon>Pyrophorini</taxon>
        <taxon>Ignelater</taxon>
    </lineage>
</organism>
<name>A0A8K0CJS2_IGNLU</name>
<protein>
    <submittedName>
        <fullName evidence="1">Uncharacterized protein</fullName>
    </submittedName>
</protein>
<comment type="caution">
    <text evidence="1">The sequence shown here is derived from an EMBL/GenBank/DDBJ whole genome shotgun (WGS) entry which is preliminary data.</text>
</comment>